<name>A0ABS7E9Q5_9GAMM</name>
<proteinExistence type="predicted"/>
<gene>
    <name evidence="1" type="ORF">K0625_21975</name>
</gene>
<accession>A0ABS7E9Q5</accession>
<reference evidence="1 2" key="1">
    <citation type="submission" date="2021-07" db="EMBL/GenBank/DDBJ databases">
        <title>Shewanella sp. nov, isolated from SCS.</title>
        <authorList>
            <person name="Cao W.R."/>
        </authorList>
    </citation>
    <scope>NUCLEOTIDE SEQUENCE [LARGE SCALE GENOMIC DNA]</scope>
    <source>
        <strain evidence="1 2">NR704-98</strain>
    </source>
</reference>
<evidence type="ECO:0000313" key="1">
    <source>
        <dbReference type="EMBL" id="MBW8186295.1"/>
    </source>
</evidence>
<evidence type="ECO:0000313" key="2">
    <source>
        <dbReference type="Proteomes" id="UP001195963"/>
    </source>
</evidence>
<protein>
    <submittedName>
        <fullName evidence="1">Uncharacterized protein</fullName>
    </submittedName>
</protein>
<sequence>MSGTFMTSAHGWLAIVVMSGTFIDFDYIKSWPRMVSDSRYVSLLMLIVEKRQKLFTTEGEHNGSYKLANERYEVELVLR</sequence>
<dbReference type="EMBL" id="JAHZST010000024">
    <property type="protein sequence ID" value="MBW8186295.1"/>
    <property type="molecule type" value="Genomic_DNA"/>
</dbReference>
<keyword evidence="2" id="KW-1185">Reference proteome</keyword>
<dbReference type="Proteomes" id="UP001195963">
    <property type="component" value="Unassembled WGS sequence"/>
</dbReference>
<comment type="caution">
    <text evidence="1">The sequence shown here is derived from an EMBL/GenBank/DDBJ whole genome shotgun (WGS) entry which is preliminary data.</text>
</comment>
<organism evidence="1 2">
    <name type="scientific">Shewanella nanhaiensis</name>
    <dbReference type="NCBI Taxonomy" id="2864872"/>
    <lineage>
        <taxon>Bacteria</taxon>
        <taxon>Pseudomonadati</taxon>
        <taxon>Pseudomonadota</taxon>
        <taxon>Gammaproteobacteria</taxon>
        <taxon>Alteromonadales</taxon>
        <taxon>Shewanellaceae</taxon>
        <taxon>Shewanella</taxon>
    </lineage>
</organism>